<dbReference type="Gene3D" id="1.10.260.40">
    <property type="entry name" value="lambda repressor-like DNA-binding domains"/>
    <property type="match status" value="1"/>
</dbReference>
<dbReference type="SUPFAM" id="SSF47413">
    <property type="entry name" value="lambda repressor-like DNA-binding domains"/>
    <property type="match status" value="1"/>
</dbReference>
<dbReference type="InterPro" id="IPR019734">
    <property type="entry name" value="TPR_rpt"/>
</dbReference>
<dbReference type="SMART" id="SM00028">
    <property type="entry name" value="TPR"/>
    <property type="match status" value="3"/>
</dbReference>
<dbReference type="OrthoDB" id="136988at2"/>
<dbReference type="EMBL" id="BIXY01000003">
    <property type="protein sequence ID" value="GCF06780.1"/>
    <property type="molecule type" value="Genomic_DNA"/>
</dbReference>
<dbReference type="AlphaFoldDB" id="A0A5A5T5S4"/>
<dbReference type="InterPro" id="IPR001387">
    <property type="entry name" value="Cro/C1-type_HTH"/>
</dbReference>
<dbReference type="InterPro" id="IPR027417">
    <property type="entry name" value="P-loop_NTPase"/>
</dbReference>
<dbReference type="Pfam" id="PF25000">
    <property type="entry name" value="DUF7779"/>
    <property type="match status" value="1"/>
</dbReference>
<dbReference type="InterPro" id="IPR011990">
    <property type="entry name" value="TPR-like_helical_dom_sf"/>
</dbReference>
<dbReference type="Pfam" id="PF12844">
    <property type="entry name" value="HTH_19"/>
    <property type="match status" value="1"/>
</dbReference>
<feature type="compositionally biased region" description="Polar residues" evidence="1">
    <location>
        <begin position="646"/>
        <end position="661"/>
    </location>
</feature>
<dbReference type="RefSeq" id="WP_149399709.1">
    <property type="nucleotide sequence ID" value="NZ_BIXY01000003.1"/>
</dbReference>
<evidence type="ECO:0000313" key="3">
    <source>
        <dbReference type="EMBL" id="GCF06780.1"/>
    </source>
</evidence>
<evidence type="ECO:0000259" key="2">
    <source>
        <dbReference type="PROSITE" id="PS50943"/>
    </source>
</evidence>
<feature type="domain" description="HTH cro/C1-type" evidence="2">
    <location>
        <begin position="7"/>
        <end position="61"/>
    </location>
</feature>
<dbReference type="Gene3D" id="1.25.40.10">
    <property type="entry name" value="Tetratricopeptide repeat domain"/>
    <property type="match status" value="1"/>
</dbReference>
<comment type="caution">
    <text evidence="3">The sequence shown here is derived from an EMBL/GenBank/DDBJ whole genome shotgun (WGS) entry which is preliminary data.</text>
</comment>
<dbReference type="SUPFAM" id="SSF48452">
    <property type="entry name" value="TPR-like"/>
    <property type="match status" value="1"/>
</dbReference>
<dbReference type="PANTHER" id="PTHR35205:SF1">
    <property type="entry name" value="ZU5 DOMAIN-CONTAINING PROTEIN"/>
    <property type="match status" value="1"/>
</dbReference>
<evidence type="ECO:0000313" key="4">
    <source>
        <dbReference type="Proteomes" id="UP000322530"/>
    </source>
</evidence>
<dbReference type="Gene3D" id="3.40.50.300">
    <property type="entry name" value="P-loop containing nucleotide triphosphate hydrolases"/>
    <property type="match status" value="1"/>
</dbReference>
<proteinExistence type="predicted"/>
<dbReference type="PROSITE" id="PS50943">
    <property type="entry name" value="HTH_CROC1"/>
    <property type="match status" value="1"/>
</dbReference>
<evidence type="ECO:0000256" key="1">
    <source>
        <dbReference type="SAM" id="MobiDB-lite"/>
    </source>
</evidence>
<accession>A0A5A5T5S4</accession>
<keyword evidence="4" id="KW-1185">Reference proteome</keyword>
<organism evidence="3 4">
    <name type="scientific">Dictyobacter arantiisoli</name>
    <dbReference type="NCBI Taxonomy" id="2014874"/>
    <lineage>
        <taxon>Bacteria</taxon>
        <taxon>Bacillati</taxon>
        <taxon>Chloroflexota</taxon>
        <taxon>Ktedonobacteria</taxon>
        <taxon>Ktedonobacterales</taxon>
        <taxon>Dictyobacteraceae</taxon>
        <taxon>Dictyobacter</taxon>
    </lineage>
</organism>
<dbReference type="Pfam" id="PF13374">
    <property type="entry name" value="TPR_10"/>
    <property type="match status" value="1"/>
</dbReference>
<dbReference type="InterPro" id="IPR056681">
    <property type="entry name" value="DUF7779"/>
</dbReference>
<feature type="region of interest" description="Disordered" evidence="1">
    <location>
        <begin position="626"/>
        <end position="661"/>
    </location>
</feature>
<dbReference type="PANTHER" id="PTHR35205">
    <property type="entry name" value="NB-ARC AND TPR DOMAIN PROTEIN"/>
    <property type="match status" value="1"/>
</dbReference>
<dbReference type="GO" id="GO:0043531">
    <property type="term" value="F:ADP binding"/>
    <property type="evidence" value="ECO:0007669"/>
    <property type="project" value="InterPro"/>
</dbReference>
<dbReference type="SMART" id="SM00530">
    <property type="entry name" value="HTH_XRE"/>
    <property type="match status" value="1"/>
</dbReference>
<gene>
    <name evidence="3" type="ORF">KDI_03440</name>
</gene>
<dbReference type="SUPFAM" id="SSF52540">
    <property type="entry name" value="P-loop containing nucleoside triphosphate hydrolases"/>
    <property type="match status" value="1"/>
</dbReference>
<reference evidence="3 4" key="1">
    <citation type="submission" date="2019-01" db="EMBL/GenBank/DDBJ databases">
        <title>Draft genome sequence of Dictyobacter sp. Uno17.</title>
        <authorList>
            <person name="Wang C.M."/>
            <person name="Zheng Y."/>
            <person name="Sakai Y."/>
            <person name="Abe K."/>
            <person name="Yokota A."/>
            <person name="Yabe S."/>
        </authorList>
    </citation>
    <scope>NUCLEOTIDE SEQUENCE [LARGE SCALE GENOMIC DNA]</scope>
    <source>
        <strain evidence="3 4">Uno17</strain>
    </source>
</reference>
<dbReference type="CDD" id="cd00093">
    <property type="entry name" value="HTH_XRE"/>
    <property type="match status" value="1"/>
</dbReference>
<dbReference type="InterPro" id="IPR010982">
    <property type="entry name" value="Lambda_DNA-bd_dom_sf"/>
</dbReference>
<dbReference type="Proteomes" id="UP000322530">
    <property type="component" value="Unassembled WGS sequence"/>
</dbReference>
<name>A0A5A5T5S4_9CHLR</name>
<protein>
    <recommendedName>
        <fullName evidence="2">HTH cro/C1-type domain-containing protein</fullName>
    </recommendedName>
</protein>
<dbReference type="GO" id="GO:0003677">
    <property type="term" value="F:DNA binding"/>
    <property type="evidence" value="ECO:0007669"/>
    <property type="project" value="InterPro"/>
</dbReference>
<sequence length="661" mass="76458">MKPNNALRKARKKQNWSQQMLAHELSTTRLTINRWEQGKSFPGPHFRARLCELFGLSELELGLTPEQQNRNDDLFWSLPFARNLFFTGQEELLQRLHHALLQSTQEAASAQVQIISGLAGMGKSQVALEYAYRFRDHYSAIFWLQAETPTTLTADILNHASLLDLPEQPTQTSQQVHMAFTHWMRDNNNWLLILDHVEDLTLVRELLPFDFSGHVIITTRQQITGPFASRIDITEMSDEEGAHLLLRRAKLLDYRQTLAHAEEKQQALALQISGDLTGYPLAIEQAGAFIEETGCSLADYIKYMQHHGIALLKQEQHAQSSVHHTITHILGKIEQRSAIAMNLLRLCAFLDATAIPEELFYQDTSLAERITPDRHDKMWQLDTAIATLRTTSLIYRNTDTRNFQMHRLVQMIIREQLNKEEQLYWLKGILQSLQQLFPTSHYREPTVAALSERLLPHVLAALDHLERLSSEPPGVDYAEICAELLYTAACYLRSQGNHKKAEQLLQRCLTIRIQLVGPEHLEIVAPRLQLGHIMREQKKQQEAEEYYLLCIQICKNIYGTKHPELMQPLYGLAHLYYEQHKYRQAAPLYAQIRALYEQSPRAHHPNMQQLQREYLMLLDDIRKEDETNKRLTDSENNQAAREHPADQSNQKYSSRSPAKRI</sequence>
<dbReference type="Pfam" id="PF13424">
    <property type="entry name" value="TPR_12"/>
    <property type="match status" value="1"/>
</dbReference>